<feature type="transmembrane region" description="Helical" evidence="5">
    <location>
        <begin position="21"/>
        <end position="44"/>
    </location>
</feature>
<feature type="compositionally biased region" description="Basic and acidic residues" evidence="6">
    <location>
        <begin position="980"/>
        <end position="993"/>
    </location>
</feature>
<accession>A0ABW5XG69</accession>
<feature type="transmembrane region" description="Helical" evidence="5">
    <location>
        <begin position="266"/>
        <end position="285"/>
    </location>
</feature>
<comment type="caution">
    <text evidence="7">The sequence shown here is derived from an EMBL/GenBank/DDBJ whole genome shotgun (WGS) entry which is preliminary data.</text>
</comment>
<comment type="similarity">
    <text evidence="5">Belongs to the UPF0182 family.</text>
</comment>
<keyword evidence="2 5" id="KW-0812">Transmembrane</keyword>
<feature type="compositionally biased region" description="Low complexity" evidence="6">
    <location>
        <begin position="959"/>
        <end position="973"/>
    </location>
</feature>
<evidence type="ECO:0000313" key="7">
    <source>
        <dbReference type="EMBL" id="MFD2840857.1"/>
    </source>
</evidence>
<sequence>MSFAAQPRRQAPRPNDERTGISPGVITLIAIAVVIGLVLLAAQFWTEVLWFTQAGFRDVLLTQWGTRAILFFIGFLIMGVVVYVSLQVAYSRRPIYAPSTPEQATLDQYREAIEPLRRVLTFGIPVLVGFFAGLAAQAQWSNVQLALNSQEFGITDPEHGLDYSFYVFTLPVLQFFTSFLLGVLIIAFIGAAFTHYLYGGITLAQNGRGGSVSKVARVQLSTTAAIGMLLLAVNYWLDRYALLLKDGDRFDGATYADVNAVIPAKAILAGVAVVVAILIIVSAVIGNWKLPAIGISLMILSAIVVGNVYPWFVQRFQVTPNAQRLEAEYIQRNIDATRYAFGLDAIDTVPYAAKTEAEANALRADAEATASIRLLDPNVVSPSFRQLQQNRGYYNFAQNLSVDRYTIDGESRDTVIAVRELDLDGLSNDQRNWVNEHTVYTHGYGVVAAYGNQIGADGRPAFYEGSIPSEGALTNLSEDGYEPRIYFSPRAPLYSIVGAEEGASPVELDYPIDGGNGQVNYTFPTQEVEVGPSVGGFWNKLLYAIKFQDEEIVFSNNLNENSQIIYDRDPAKRVEKVAPFLTLDNRVYPAVVDGRVKWIIDGYTTSNSLPYSTSAALDEATATVTTASGEVIQALLPQEVNYIRNSVKATVDAYDGSVTLYAWDEEDPVLKAWQQVFPDAVQPLSEISGDLMSHIRYPEDMFKVQRTLLTKYHVDTAEEFFSGQDFWNNPSDPAVRTERAPDQPPYYQTLQMPGQEEPTFSLSTSFIAGGSGDRNVLTGYLAVNAEAGNEAGKPDSDYGKMRLLELPRGSIIPGPGQVQNNFDSDSTIATQIGLLQNNATVVRGNLLTLPVGGGLLYVQPVYVEAQQGTRFPLLRKVLVAFGNEVELADTLDEALDRVFKGSSGVDAGDSEVKPDEIETPVDPIDPVTPVDPTPEPSTDPSVEPTEQPTTEPSVEPSDEPTSTPDPDLSPLDTALQSAKKAMEDSDAALKDGDFARYGEAQERLQKAIEDAIAAQGGL</sequence>
<keyword evidence="8" id="KW-1185">Reference proteome</keyword>
<proteinExistence type="inferred from homology"/>
<gene>
    <name evidence="7" type="ORF">ACFSYH_09770</name>
</gene>
<name>A0ABW5XG69_9MICO</name>
<dbReference type="InterPro" id="IPR005372">
    <property type="entry name" value="UPF0182"/>
</dbReference>
<comment type="subcellular location">
    <subcellularLocation>
        <location evidence="5">Cell membrane</location>
        <topology evidence="5">Multi-pass membrane protein</topology>
    </subcellularLocation>
</comment>
<dbReference type="PANTHER" id="PTHR39344">
    <property type="entry name" value="UPF0182 PROTEIN SLL1060"/>
    <property type="match status" value="1"/>
</dbReference>
<evidence type="ECO:0000256" key="4">
    <source>
        <dbReference type="ARBA" id="ARBA00023136"/>
    </source>
</evidence>
<protein>
    <recommendedName>
        <fullName evidence="5">UPF0182 protein ACFSYH_09770</fullName>
    </recommendedName>
</protein>
<feature type="transmembrane region" description="Helical" evidence="5">
    <location>
        <begin position="218"/>
        <end position="237"/>
    </location>
</feature>
<keyword evidence="4 5" id="KW-0472">Membrane</keyword>
<evidence type="ECO:0000256" key="6">
    <source>
        <dbReference type="SAM" id="MobiDB-lite"/>
    </source>
</evidence>
<dbReference type="PANTHER" id="PTHR39344:SF1">
    <property type="entry name" value="UPF0182 PROTEIN SLL1060"/>
    <property type="match status" value="1"/>
</dbReference>
<feature type="region of interest" description="Disordered" evidence="6">
    <location>
        <begin position="901"/>
        <end position="993"/>
    </location>
</feature>
<feature type="transmembrane region" description="Helical" evidence="5">
    <location>
        <begin position="175"/>
        <end position="198"/>
    </location>
</feature>
<organism evidence="7 8">
    <name type="scientific">Populibacterium corticicola</name>
    <dbReference type="NCBI Taxonomy" id="1812826"/>
    <lineage>
        <taxon>Bacteria</taxon>
        <taxon>Bacillati</taxon>
        <taxon>Actinomycetota</taxon>
        <taxon>Actinomycetes</taxon>
        <taxon>Micrococcales</taxon>
        <taxon>Jonesiaceae</taxon>
        <taxon>Populibacterium</taxon>
    </lineage>
</organism>
<dbReference type="Pfam" id="PF03699">
    <property type="entry name" value="UPF0182"/>
    <property type="match status" value="1"/>
</dbReference>
<dbReference type="Proteomes" id="UP001597391">
    <property type="component" value="Unassembled WGS sequence"/>
</dbReference>
<keyword evidence="1 5" id="KW-1003">Cell membrane</keyword>
<feature type="transmembrane region" description="Helical" evidence="5">
    <location>
        <begin position="292"/>
        <end position="312"/>
    </location>
</feature>
<evidence type="ECO:0000256" key="2">
    <source>
        <dbReference type="ARBA" id="ARBA00022692"/>
    </source>
</evidence>
<dbReference type="EMBL" id="JBHUOP010000004">
    <property type="protein sequence ID" value="MFD2840857.1"/>
    <property type="molecule type" value="Genomic_DNA"/>
</dbReference>
<reference evidence="8" key="1">
    <citation type="journal article" date="2019" name="Int. J. Syst. Evol. Microbiol.">
        <title>The Global Catalogue of Microorganisms (GCM) 10K type strain sequencing project: providing services to taxonomists for standard genome sequencing and annotation.</title>
        <authorList>
            <consortium name="The Broad Institute Genomics Platform"/>
            <consortium name="The Broad Institute Genome Sequencing Center for Infectious Disease"/>
            <person name="Wu L."/>
            <person name="Ma J."/>
        </authorList>
    </citation>
    <scope>NUCLEOTIDE SEQUENCE [LARGE SCALE GENOMIC DNA]</scope>
    <source>
        <strain evidence="8">KCTC 33576</strain>
    </source>
</reference>
<feature type="transmembrane region" description="Helical" evidence="5">
    <location>
        <begin position="119"/>
        <end position="140"/>
    </location>
</feature>
<evidence type="ECO:0000256" key="5">
    <source>
        <dbReference type="HAMAP-Rule" id="MF_01600"/>
    </source>
</evidence>
<feature type="transmembrane region" description="Helical" evidence="5">
    <location>
        <begin position="64"/>
        <end position="86"/>
    </location>
</feature>
<evidence type="ECO:0000256" key="3">
    <source>
        <dbReference type="ARBA" id="ARBA00022989"/>
    </source>
</evidence>
<keyword evidence="3 5" id="KW-1133">Transmembrane helix</keyword>
<dbReference type="RefSeq" id="WP_377466787.1">
    <property type="nucleotide sequence ID" value="NZ_JBHUOP010000004.1"/>
</dbReference>
<evidence type="ECO:0000313" key="8">
    <source>
        <dbReference type="Proteomes" id="UP001597391"/>
    </source>
</evidence>
<evidence type="ECO:0000256" key="1">
    <source>
        <dbReference type="ARBA" id="ARBA00022475"/>
    </source>
</evidence>
<dbReference type="HAMAP" id="MF_01600">
    <property type="entry name" value="UPF0182"/>
    <property type="match status" value="1"/>
</dbReference>